<dbReference type="GO" id="GO:0005524">
    <property type="term" value="F:ATP binding"/>
    <property type="evidence" value="ECO:0007669"/>
    <property type="project" value="InterPro"/>
</dbReference>
<name>A0A4V1LFU1_9BACI</name>
<dbReference type="Proteomes" id="UP000290649">
    <property type="component" value="Unassembled WGS sequence"/>
</dbReference>
<dbReference type="RefSeq" id="WP_129080446.1">
    <property type="nucleotide sequence ID" value="NZ_QOUX01000047.1"/>
</dbReference>
<gene>
    <name evidence="2" type="ORF">DS745_22425</name>
</gene>
<evidence type="ECO:0000313" key="2">
    <source>
        <dbReference type="EMBL" id="RXI96469.1"/>
    </source>
</evidence>
<dbReference type="PROSITE" id="PS50011">
    <property type="entry name" value="PROTEIN_KINASE_DOM"/>
    <property type="match status" value="1"/>
</dbReference>
<dbReference type="Gene3D" id="1.10.510.10">
    <property type="entry name" value="Transferase(Phosphotransferase) domain 1"/>
    <property type="match status" value="1"/>
</dbReference>
<dbReference type="OrthoDB" id="9762169at2"/>
<evidence type="ECO:0000313" key="3">
    <source>
        <dbReference type="Proteomes" id="UP000290649"/>
    </source>
</evidence>
<dbReference type="GO" id="GO:0004672">
    <property type="term" value="F:protein kinase activity"/>
    <property type="evidence" value="ECO:0007669"/>
    <property type="project" value="InterPro"/>
</dbReference>
<dbReference type="PANTHER" id="PTHR44167:SF24">
    <property type="entry name" value="SERINE_THREONINE-PROTEIN KINASE CHK2"/>
    <property type="match status" value="1"/>
</dbReference>
<keyword evidence="3" id="KW-1185">Reference proteome</keyword>
<dbReference type="AlphaFoldDB" id="A0A4V1LFU1"/>
<evidence type="ECO:0000259" key="1">
    <source>
        <dbReference type="PROSITE" id="PS50011"/>
    </source>
</evidence>
<dbReference type="InterPro" id="IPR011009">
    <property type="entry name" value="Kinase-like_dom_sf"/>
</dbReference>
<protein>
    <recommendedName>
        <fullName evidence="1">Protein kinase domain-containing protein</fullName>
    </recommendedName>
</protein>
<comment type="caution">
    <text evidence="2">The sequence shown here is derived from an EMBL/GenBank/DDBJ whole genome shotgun (WGS) entry which is preliminary data.</text>
</comment>
<dbReference type="EMBL" id="QOUX01000047">
    <property type="protein sequence ID" value="RXI96469.1"/>
    <property type="molecule type" value="Genomic_DNA"/>
</dbReference>
<proteinExistence type="predicted"/>
<feature type="domain" description="Protein kinase" evidence="1">
    <location>
        <begin position="9"/>
        <end position="242"/>
    </location>
</feature>
<sequence>MSGYTWDKYEIKKLIGSGKKGEVYQAFDPDMKKIVAIKRMPSIKRAKREAFIMKEICSHKYLPKFYHFFIEESHGHIVMEWIDGATLRQRTPTNEQEALTITLKILEALNHIHKIGFIHSDLNRGNVMLIKNNPEMLRLIDFECSQLMADNKDHLQTNSKKKKTTFKITDSSTDERDDLLRVASLCVFLLIGKNRVTYHTLEEIDLKNNELKSVLSRAMDPNKEKRYRTAIELMEALQPFLT</sequence>
<dbReference type="Pfam" id="PF00069">
    <property type="entry name" value="Pkinase"/>
    <property type="match status" value="1"/>
</dbReference>
<reference evidence="2 3" key="1">
    <citation type="journal article" date="2019" name="Int. J. Syst. Evol. Microbiol.">
        <title>Anaerobacillus alkaliphilus sp. nov., a novel alkaliphilic and moderately halophilic bacterium.</title>
        <authorList>
            <person name="Borsodi A.K."/>
            <person name="Aszalos J.M."/>
            <person name="Bihari P."/>
            <person name="Nagy I."/>
            <person name="Schumann P."/>
            <person name="Sproer C."/>
            <person name="Kovacs A.L."/>
            <person name="Boka K."/>
            <person name="Dobosy P."/>
            <person name="Ovari M."/>
            <person name="Szili-Kovacs T."/>
            <person name="Toth E."/>
        </authorList>
    </citation>
    <scope>NUCLEOTIDE SEQUENCE [LARGE SCALE GENOMIC DNA]</scope>
    <source>
        <strain evidence="2 3">B16-10</strain>
    </source>
</reference>
<dbReference type="PANTHER" id="PTHR44167">
    <property type="entry name" value="OVARIAN-SPECIFIC SERINE/THREONINE-PROTEIN KINASE LOK-RELATED"/>
    <property type="match status" value="1"/>
</dbReference>
<dbReference type="SUPFAM" id="SSF56112">
    <property type="entry name" value="Protein kinase-like (PK-like)"/>
    <property type="match status" value="1"/>
</dbReference>
<organism evidence="2 3">
    <name type="scientific">Anaerobacillus alkaliphilus</name>
    <dbReference type="NCBI Taxonomy" id="1548597"/>
    <lineage>
        <taxon>Bacteria</taxon>
        <taxon>Bacillati</taxon>
        <taxon>Bacillota</taxon>
        <taxon>Bacilli</taxon>
        <taxon>Bacillales</taxon>
        <taxon>Bacillaceae</taxon>
        <taxon>Anaerobacillus</taxon>
    </lineage>
</organism>
<dbReference type="InterPro" id="IPR000719">
    <property type="entry name" value="Prot_kinase_dom"/>
</dbReference>
<accession>A0A4V1LFU1</accession>